<dbReference type="KEGG" id="mcal:110300294"/>
<evidence type="ECO:0000256" key="4">
    <source>
        <dbReference type="SAM" id="Coils"/>
    </source>
</evidence>
<organism evidence="6 7">
    <name type="scientific">Mus caroli</name>
    <name type="common">Ryukyu mouse</name>
    <name type="synonym">Ricefield mouse</name>
    <dbReference type="NCBI Taxonomy" id="10089"/>
    <lineage>
        <taxon>Eukaryota</taxon>
        <taxon>Metazoa</taxon>
        <taxon>Chordata</taxon>
        <taxon>Craniata</taxon>
        <taxon>Vertebrata</taxon>
        <taxon>Euteleostomi</taxon>
        <taxon>Mammalia</taxon>
        <taxon>Eutheria</taxon>
        <taxon>Euarchontoglires</taxon>
        <taxon>Glires</taxon>
        <taxon>Rodentia</taxon>
        <taxon>Myomorpha</taxon>
        <taxon>Muroidea</taxon>
        <taxon>Muridae</taxon>
        <taxon>Murinae</taxon>
        <taxon>Mus</taxon>
        <taxon>Mus</taxon>
    </lineage>
</organism>
<dbReference type="Pfam" id="PF15233">
    <property type="entry name" value="SYCE1"/>
    <property type="match status" value="2"/>
</dbReference>
<evidence type="ECO:0000256" key="1">
    <source>
        <dbReference type="ARBA" id="ARBA00010094"/>
    </source>
</evidence>
<dbReference type="CTD" id="100130958"/>
<evidence type="ECO:0000256" key="5">
    <source>
        <dbReference type="SAM" id="MobiDB-lite"/>
    </source>
</evidence>
<keyword evidence="2 4" id="KW-0175">Coiled coil</keyword>
<dbReference type="Proteomes" id="UP000515126">
    <property type="component" value="Chromosome 8"/>
</dbReference>
<dbReference type="RefSeq" id="XP_021026075.1">
    <property type="nucleotide sequence ID" value="XM_021170416.2"/>
</dbReference>
<comment type="similarity">
    <text evidence="1">Belongs to the SYCE family.</text>
</comment>
<dbReference type="PANTHER" id="PTHR21731:SF1">
    <property type="entry name" value="SYNAPTONEMAL COMPLEX CENTRAL ELEMENT PROTEIN 1-LIKE"/>
    <property type="match status" value="1"/>
</dbReference>
<keyword evidence="3" id="KW-0469">Meiosis</keyword>
<evidence type="ECO:0000313" key="6">
    <source>
        <dbReference type="Proteomes" id="UP000515126"/>
    </source>
</evidence>
<protein>
    <submittedName>
        <fullName evidence="7">Synaptonemal complex central element protein 1-like</fullName>
    </submittedName>
</protein>
<gene>
    <name evidence="7" type="primary">Syce1l</name>
</gene>
<evidence type="ECO:0000256" key="3">
    <source>
        <dbReference type="ARBA" id="ARBA00023254"/>
    </source>
</evidence>
<proteinExistence type="inferred from homology"/>
<feature type="coiled-coil region" evidence="4">
    <location>
        <begin position="119"/>
        <end position="153"/>
    </location>
</feature>
<dbReference type="GeneID" id="110300294"/>
<accession>A0A6P5QA75</accession>
<keyword evidence="6" id="KW-1185">Reference proteome</keyword>
<dbReference type="GO" id="GO:0007130">
    <property type="term" value="P:synaptonemal complex assembly"/>
    <property type="evidence" value="ECO:0007669"/>
    <property type="project" value="InterPro"/>
</dbReference>
<reference evidence="7" key="1">
    <citation type="submission" date="2025-08" db="UniProtKB">
        <authorList>
            <consortium name="RefSeq"/>
        </authorList>
    </citation>
    <scope>IDENTIFICATION</scope>
</reference>
<dbReference type="InterPro" id="IPR026676">
    <property type="entry name" value="SYCE1"/>
</dbReference>
<evidence type="ECO:0000256" key="2">
    <source>
        <dbReference type="ARBA" id="ARBA00023054"/>
    </source>
</evidence>
<feature type="region of interest" description="Disordered" evidence="5">
    <location>
        <begin position="234"/>
        <end position="292"/>
    </location>
</feature>
<sequence>MFCACSKQTPVSPRPLFSYNVYSGTCCLSLLFLFRGTCADTPRWEMAAELEPLMAEWLGAEKAEDTRGQATSLNTMEDLLETVKKLQKEGSLEPQIEDLIHRINELQQGPAKKRSIEELGEAQALQEAMHRELDSLNEERVHLEEVLRKKQEAVSILKKHPQEKDSDTPHLDAQQLEEKLEDLASQHKDLWEFHVLQQRLAQEISAMEHRKDQLLVERTLLRARLEKVEQQLQEARETWDSPGNCGLKTELEELGGQSQCSPEAQNDKGEASQEEQHHLEPSGELPRTGTPC</sequence>
<evidence type="ECO:0000313" key="7">
    <source>
        <dbReference type="RefSeq" id="XP_021026075.1"/>
    </source>
</evidence>
<dbReference type="GO" id="GO:0000795">
    <property type="term" value="C:synaptonemal complex"/>
    <property type="evidence" value="ECO:0007669"/>
    <property type="project" value="InterPro"/>
</dbReference>
<dbReference type="AlphaFoldDB" id="A0A6P5QA75"/>
<name>A0A6P5QA75_MUSCR</name>
<feature type="compositionally biased region" description="Basic and acidic residues" evidence="5">
    <location>
        <begin position="265"/>
        <end position="281"/>
    </location>
</feature>
<dbReference type="PANTHER" id="PTHR21731">
    <property type="entry name" value="SYNAPTONEMAL COMPLEX CENTRAL ELEMENT PROTEIN 1-LIKE"/>
    <property type="match status" value="1"/>
</dbReference>